<dbReference type="PANTHER" id="PTHR12526">
    <property type="entry name" value="GLYCOSYLTRANSFERASE"/>
    <property type="match status" value="1"/>
</dbReference>
<feature type="domain" description="Glycosyltransferase subfamily 4-like N-terminal" evidence="4">
    <location>
        <begin position="32"/>
        <end position="187"/>
    </location>
</feature>
<comment type="caution">
    <text evidence="5">The sequence shown here is derived from an EMBL/GenBank/DDBJ whole genome shotgun (WGS) entry which is preliminary data.</text>
</comment>
<organism evidence="5 6">
    <name type="scientific">Eiseniibacteriota bacterium</name>
    <dbReference type="NCBI Taxonomy" id="2212470"/>
    <lineage>
        <taxon>Bacteria</taxon>
        <taxon>Candidatus Eiseniibacteriota</taxon>
    </lineage>
</organism>
<name>A0A948S024_UNCEI</name>
<dbReference type="InterPro" id="IPR028098">
    <property type="entry name" value="Glyco_trans_4-like_N"/>
</dbReference>
<evidence type="ECO:0000313" key="6">
    <source>
        <dbReference type="Proteomes" id="UP000777784"/>
    </source>
</evidence>
<dbReference type="Gene3D" id="3.40.50.2000">
    <property type="entry name" value="Glycogen Phosphorylase B"/>
    <property type="match status" value="2"/>
</dbReference>
<dbReference type="PANTHER" id="PTHR12526:SF510">
    <property type="entry name" value="D-INOSITOL 3-PHOSPHATE GLYCOSYLTRANSFERASE"/>
    <property type="match status" value="1"/>
</dbReference>
<dbReference type="EMBL" id="JAHJDP010000100">
    <property type="protein sequence ID" value="MBU2692792.1"/>
    <property type="molecule type" value="Genomic_DNA"/>
</dbReference>
<reference evidence="5" key="1">
    <citation type="submission" date="2021-05" db="EMBL/GenBank/DDBJ databases">
        <title>Energy efficiency and biological interactions define the core microbiome of deep oligotrophic groundwater.</title>
        <authorList>
            <person name="Mehrshad M."/>
            <person name="Lopez-Fernandez M."/>
            <person name="Bell E."/>
            <person name="Bernier-Latmani R."/>
            <person name="Bertilsson S."/>
            <person name="Dopson M."/>
        </authorList>
    </citation>
    <scope>NUCLEOTIDE SEQUENCE</scope>
    <source>
        <strain evidence="5">Modern_marine.mb.64</strain>
    </source>
</reference>
<evidence type="ECO:0000313" key="5">
    <source>
        <dbReference type="EMBL" id="MBU2692792.1"/>
    </source>
</evidence>
<protein>
    <submittedName>
        <fullName evidence="5">Glycosyltransferase</fullName>
        <ecNumber evidence="5">2.4.-.-</ecNumber>
    </submittedName>
</protein>
<evidence type="ECO:0000259" key="4">
    <source>
        <dbReference type="Pfam" id="PF13439"/>
    </source>
</evidence>
<keyword evidence="2 5" id="KW-0808">Transferase</keyword>
<evidence type="ECO:0000256" key="2">
    <source>
        <dbReference type="ARBA" id="ARBA00022679"/>
    </source>
</evidence>
<accession>A0A948S024</accession>
<dbReference type="EC" id="2.4.-.-" evidence="5"/>
<keyword evidence="1 5" id="KW-0328">Glycosyltransferase</keyword>
<dbReference type="Pfam" id="PF00534">
    <property type="entry name" value="Glycos_transf_1"/>
    <property type="match status" value="1"/>
</dbReference>
<dbReference type="Proteomes" id="UP000777784">
    <property type="component" value="Unassembled WGS sequence"/>
</dbReference>
<evidence type="ECO:0000256" key="1">
    <source>
        <dbReference type="ARBA" id="ARBA00022676"/>
    </source>
</evidence>
<dbReference type="AlphaFoldDB" id="A0A948S024"/>
<proteinExistence type="predicted"/>
<dbReference type="SUPFAM" id="SSF53756">
    <property type="entry name" value="UDP-Glycosyltransferase/glycogen phosphorylase"/>
    <property type="match status" value="1"/>
</dbReference>
<dbReference type="InterPro" id="IPR001296">
    <property type="entry name" value="Glyco_trans_1"/>
</dbReference>
<feature type="domain" description="Glycosyl transferase family 1" evidence="3">
    <location>
        <begin position="198"/>
        <end position="364"/>
    </location>
</feature>
<dbReference type="Pfam" id="PF13439">
    <property type="entry name" value="Glyco_transf_4"/>
    <property type="match status" value="1"/>
</dbReference>
<dbReference type="GO" id="GO:0016757">
    <property type="term" value="F:glycosyltransferase activity"/>
    <property type="evidence" value="ECO:0007669"/>
    <property type="project" value="UniProtKB-KW"/>
</dbReference>
<sequence>MPLSWADGTQMAQKPENRVLKILHVISQLGQGGQETQLYYYIKGTRDACDHRVVALAQGGIFKERLSELGVVVRDLERRGRGDPHRLMRLVMEIRRYKPDIIHGHLFTGNLYSLIARRIAYPMGARPPLLSIRVTTRPQRSWMVDRMEGFTFRSSQMVIVNAHALREEICENYGVPPSRVRVLPNVLVPDRFQIQESREEIRRELGFPEEAVMAGHIASFSPEKRHDLLLNAFSQAMIRAPQIRLALIGDGPDRKKIACQAVELGIADRIHWLGWRDDVPRLLKAMDLTINASDREGSCNAILESLAMGIPVVATSVGGTPEALDQGRAGILVPPNEAAPMAEGIAKLACDALRRKSMGEAGRRIIQTRNSPSEVLPLLLSLYHEVNLGREVSTA</sequence>
<evidence type="ECO:0000259" key="3">
    <source>
        <dbReference type="Pfam" id="PF00534"/>
    </source>
</evidence>
<gene>
    <name evidence="5" type="ORF">KJ970_17885</name>
</gene>